<reference evidence="1" key="2">
    <citation type="journal article" date="2022" name="New Phytol.">
        <title>Evolutionary transition to the ectomycorrhizal habit in the genomes of a hyperdiverse lineage of mushroom-forming fungi.</title>
        <authorList>
            <person name="Looney B."/>
            <person name="Miyauchi S."/>
            <person name="Morin E."/>
            <person name="Drula E."/>
            <person name="Courty P.E."/>
            <person name="Kohler A."/>
            <person name="Kuo A."/>
            <person name="LaButti K."/>
            <person name="Pangilinan J."/>
            <person name="Lipzen A."/>
            <person name="Riley R."/>
            <person name="Andreopoulos W."/>
            <person name="He G."/>
            <person name="Johnson J."/>
            <person name="Nolan M."/>
            <person name="Tritt A."/>
            <person name="Barry K.W."/>
            <person name="Grigoriev I.V."/>
            <person name="Nagy L.G."/>
            <person name="Hibbett D."/>
            <person name="Henrissat B."/>
            <person name="Matheny P.B."/>
            <person name="Labbe J."/>
            <person name="Martin F.M."/>
        </authorList>
    </citation>
    <scope>NUCLEOTIDE SEQUENCE</scope>
    <source>
        <strain evidence="1">FP105234-sp</strain>
    </source>
</reference>
<evidence type="ECO:0000313" key="2">
    <source>
        <dbReference type="Proteomes" id="UP000814033"/>
    </source>
</evidence>
<accession>A0ACB8R7F0</accession>
<organism evidence="1 2">
    <name type="scientific">Auriscalpium vulgare</name>
    <dbReference type="NCBI Taxonomy" id="40419"/>
    <lineage>
        <taxon>Eukaryota</taxon>
        <taxon>Fungi</taxon>
        <taxon>Dikarya</taxon>
        <taxon>Basidiomycota</taxon>
        <taxon>Agaricomycotina</taxon>
        <taxon>Agaricomycetes</taxon>
        <taxon>Russulales</taxon>
        <taxon>Auriscalpiaceae</taxon>
        <taxon>Auriscalpium</taxon>
    </lineage>
</organism>
<keyword evidence="2" id="KW-1185">Reference proteome</keyword>
<gene>
    <name evidence="1" type="ORF">FA95DRAFT_956484</name>
</gene>
<dbReference type="Proteomes" id="UP000814033">
    <property type="component" value="Unassembled WGS sequence"/>
</dbReference>
<protein>
    <submittedName>
        <fullName evidence="1">Uncharacterized protein</fullName>
    </submittedName>
</protein>
<evidence type="ECO:0000313" key="1">
    <source>
        <dbReference type="EMBL" id="KAI0039933.1"/>
    </source>
</evidence>
<sequence>MKAWRVLSSRLVLSGSIELCVYDACIDGAASYFCSSSDILPSLFENYSSLNIFAYSHSVHTLEQMTTQSLGRFCRAFTQSTLVESTLRYKKL</sequence>
<comment type="caution">
    <text evidence="1">The sequence shown here is derived from an EMBL/GenBank/DDBJ whole genome shotgun (WGS) entry which is preliminary data.</text>
</comment>
<reference evidence="1" key="1">
    <citation type="submission" date="2021-02" db="EMBL/GenBank/DDBJ databases">
        <authorList>
            <consortium name="DOE Joint Genome Institute"/>
            <person name="Ahrendt S."/>
            <person name="Looney B.P."/>
            <person name="Miyauchi S."/>
            <person name="Morin E."/>
            <person name="Drula E."/>
            <person name="Courty P.E."/>
            <person name="Chicoki N."/>
            <person name="Fauchery L."/>
            <person name="Kohler A."/>
            <person name="Kuo A."/>
            <person name="Labutti K."/>
            <person name="Pangilinan J."/>
            <person name="Lipzen A."/>
            <person name="Riley R."/>
            <person name="Andreopoulos W."/>
            <person name="He G."/>
            <person name="Johnson J."/>
            <person name="Barry K.W."/>
            <person name="Grigoriev I.V."/>
            <person name="Nagy L."/>
            <person name="Hibbett D."/>
            <person name="Henrissat B."/>
            <person name="Matheny P.B."/>
            <person name="Labbe J."/>
            <person name="Martin F."/>
        </authorList>
    </citation>
    <scope>NUCLEOTIDE SEQUENCE</scope>
    <source>
        <strain evidence="1">FP105234-sp</strain>
    </source>
</reference>
<name>A0ACB8R7F0_9AGAM</name>
<proteinExistence type="predicted"/>
<dbReference type="EMBL" id="MU276246">
    <property type="protein sequence ID" value="KAI0039933.1"/>
    <property type="molecule type" value="Genomic_DNA"/>
</dbReference>